<dbReference type="PANTHER" id="PTHR33490">
    <property type="entry name" value="BLR5614 PROTEIN-RELATED"/>
    <property type="match status" value="1"/>
</dbReference>
<evidence type="ECO:0000313" key="2">
    <source>
        <dbReference type="EMBL" id="SOC22352.1"/>
    </source>
</evidence>
<dbReference type="InterPro" id="IPR013589">
    <property type="entry name" value="Bac_transglu_N"/>
</dbReference>
<dbReference type="RefSeq" id="WP_097176095.1">
    <property type="nucleotide sequence ID" value="NZ_OBML01000012.1"/>
</dbReference>
<proteinExistence type="predicted"/>
<accession>A0A285TJH3</accession>
<evidence type="ECO:0000259" key="1">
    <source>
        <dbReference type="SMART" id="SM00460"/>
    </source>
</evidence>
<keyword evidence="2" id="KW-0378">Hydrolase</keyword>
<dbReference type="InterPro" id="IPR002931">
    <property type="entry name" value="Transglutaminase-like"/>
</dbReference>
<dbReference type="SUPFAM" id="SSF54001">
    <property type="entry name" value="Cysteine proteinases"/>
    <property type="match status" value="1"/>
</dbReference>
<protein>
    <submittedName>
        <fullName evidence="2">Transglutaminase-like enzyme, putative cysteine protease</fullName>
    </submittedName>
</protein>
<name>A0A285TJH3_9HYPH</name>
<dbReference type="OrthoDB" id="9804023at2"/>
<keyword evidence="3" id="KW-1185">Reference proteome</keyword>
<organism evidence="2 3">
    <name type="scientific">Stappia indica</name>
    <dbReference type="NCBI Taxonomy" id="538381"/>
    <lineage>
        <taxon>Bacteria</taxon>
        <taxon>Pseudomonadati</taxon>
        <taxon>Pseudomonadota</taxon>
        <taxon>Alphaproteobacteria</taxon>
        <taxon>Hyphomicrobiales</taxon>
        <taxon>Stappiaceae</taxon>
        <taxon>Stappia</taxon>
    </lineage>
</organism>
<feature type="domain" description="Transglutaminase-like" evidence="1">
    <location>
        <begin position="159"/>
        <end position="223"/>
    </location>
</feature>
<evidence type="ECO:0000313" key="3">
    <source>
        <dbReference type="Proteomes" id="UP000219331"/>
    </source>
</evidence>
<gene>
    <name evidence="2" type="ORF">SAMN05421512_11251</name>
</gene>
<dbReference type="EMBL" id="OBML01000012">
    <property type="protein sequence ID" value="SOC22352.1"/>
    <property type="molecule type" value="Genomic_DNA"/>
</dbReference>
<keyword evidence="2" id="KW-0645">Protease</keyword>
<dbReference type="Gene3D" id="3.10.620.30">
    <property type="match status" value="1"/>
</dbReference>
<dbReference type="Pfam" id="PF01841">
    <property type="entry name" value="Transglut_core"/>
    <property type="match status" value="1"/>
</dbReference>
<dbReference type="SMART" id="SM00460">
    <property type="entry name" value="TGc"/>
    <property type="match status" value="1"/>
</dbReference>
<dbReference type="Proteomes" id="UP000219331">
    <property type="component" value="Unassembled WGS sequence"/>
</dbReference>
<dbReference type="InterPro" id="IPR038765">
    <property type="entry name" value="Papain-like_cys_pep_sf"/>
</dbReference>
<dbReference type="GO" id="GO:0008233">
    <property type="term" value="F:peptidase activity"/>
    <property type="evidence" value="ECO:0007669"/>
    <property type="project" value="UniProtKB-KW"/>
</dbReference>
<dbReference type="GO" id="GO:0006508">
    <property type="term" value="P:proteolysis"/>
    <property type="evidence" value="ECO:0007669"/>
    <property type="project" value="UniProtKB-KW"/>
</dbReference>
<dbReference type="Pfam" id="PF08379">
    <property type="entry name" value="Bact_transglu_N"/>
    <property type="match status" value="1"/>
</dbReference>
<dbReference type="PANTHER" id="PTHR33490:SF6">
    <property type="entry name" value="SLL1049 PROTEIN"/>
    <property type="match status" value="1"/>
</dbReference>
<dbReference type="STRING" id="538381.GCA_001696535_00877"/>
<reference evidence="2 3" key="1">
    <citation type="submission" date="2017-08" db="EMBL/GenBank/DDBJ databases">
        <authorList>
            <person name="de Groot N.N."/>
        </authorList>
    </citation>
    <scope>NUCLEOTIDE SEQUENCE [LARGE SCALE GENOMIC DNA]</scope>
    <source>
        <strain evidence="2 3">USBA 352</strain>
    </source>
</reference>
<sequence>MRLNVRHVTRYRYEHPLAHMVQQLRLTPPTLVGQKVVSWSIDVPGYERSARYTDAFGNPVDIVSHREAMDELTITVEGVVETQDRAGVVGHPRSPAPDNVFCRFTPLTKANPAIRRLGAIAEREGPDAVAGFHDLMHAIRDKVAYRTGVTEVHTSAVEALNAGEGVCQDHAHIFIAAARAIGVPARYVSGYMLLEGGQDSEAHHAWAEVLLPQLGWVGFDISNGMCPTDRYIRLTCGLDSRSAAPIRGIRMGGSGENMDVEVAVSQESQQSQQ</sequence>
<dbReference type="AlphaFoldDB" id="A0A285TJH3"/>